<sequence length="222" mass="24666">MKRLREPEDGTGVDAQELPEVDPRAAPAAKLVNLDSAASDDELVAAMKCSMPPHKEALSFQTYEDYEAHYNKAHLNRCLECDKNMPSEHLLNVHIEECHDSFVAVKRDRGEHTASIDGRRSLLLESGHGRRRSSINFQPRDSRRRASLLEAAERDRKGQNETALAGKQAADKSPGKEDETSSSEEEDRDEEMEGLTGAMSALQFVPTNIRFGRGGRSGFSKT</sequence>
<feature type="domain" description="C2H2-type" evidence="2">
    <location>
        <begin position="78"/>
        <end position="99"/>
    </location>
</feature>
<dbReference type="PANTHER" id="PTHR21354:SF0">
    <property type="entry name" value="ZINC FINGER PROTEIN 511"/>
    <property type="match status" value="1"/>
</dbReference>
<comment type="caution">
    <text evidence="3">The sequence shown here is derived from an EMBL/GenBank/DDBJ whole genome shotgun (WGS) entry which is preliminary data.</text>
</comment>
<dbReference type="EMBL" id="CALLCH030000019">
    <property type="protein sequence ID" value="CAI4219232.1"/>
    <property type="molecule type" value="Genomic_DNA"/>
</dbReference>
<reference evidence="3" key="1">
    <citation type="submission" date="2022-11" db="EMBL/GenBank/DDBJ databases">
        <authorList>
            <person name="Scott C."/>
            <person name="Bruce N."/>
        </authorList>
    </citation>
    <scope>NUCLEOTIDE SEQUENCE</scope>
</reference>
<feature type="region of interest" description="Disordered" evidence="1">
    <location>
        <begin position="125"/>
        <end position="144"/>
    </location>
</feature>
<evidence type="ECO:0000259" key="2">
    <source>
        <dbReference type="PROSITE" id="PS00028"/>
    </source>
</evidence>
<dbReference type="OrthoDB" id="18440at2759"/>
<gene>
    <name evidence="3" type="ORF">PPNO1_LOCUS8801</name>
</gene>
<protein>
    <recommendedName>
        <fullName evidence="2">C2H2-type domain-containing protein</fullName>
    </recommendedName>
</protein>
<feature type="compositionally biased region" description="Acidic residues" evidence="1">
    <location>
        <begin position="180"/>
        <end position="193"/>
    </location>
</feature>
<name>A0A9P1H9P5_9PEZI</name>
<dbReference type="InterPro" id="IPR039258">
    <property type="entry name" value="ZNF511"/>
</dbReference>
<evidence type="ECO:0000256" key="1">
    <source>
        <dbReference type="SAM" id="MobiDB-lite"/>
    </source>
</evidence>
<organism evidence="3 4">
    <name type="scientific">Parascedosporium putredinis</name>
    <dbReference type="NCBI Taxonomy" id="1442378"/>
    <lineage>
        <taxon>Eukaryota</taxon>
        <taxon>Fungi</taxon>
        <taxon>Dikarya</taxon>
        <taxon>Ascomycota</taxon>
        <taxon>Pezizomycotina</taxon>
        <taxon>Sordariomycetes</taxon>
        <taxon>Hypocreomycetidae</taxon>
        <taxon>Microascales</taxon>
        <taxon>Microascaceae</taxon>
        <taxon>Parascedosporium</taxon>
    </lineage>
</organism>
<feature type="region of interest" description="Disordered" evidence="1">
    <location>
        <begin position="153"/>
        <end position="222"/>
    </location>
</feature>
<evidence type="ECO:0000313" key="4">
    <source>
        <dbReference type="Proteomes" id="UP000838763"/>
    </source>
</evidence>
<accession>A0A9P1H9P5</accession>
<evidence type="ECO:0000313" key="3">
    <source>
        <dbReference type="EMBL" id="CAI4219232.1"/>
    </source>
</evidence>
<proteinExistence type="predicted"/>
<dbReference type="PANTHER" id="PTHR21354">
    <property type="entry name" value="ZINC FINGER PROTEIN 511"/>
    <property type="match status" value="1"/>
</dbReference>
<keyword evidence="4" id="KW-1185">Reference proteome</keyword>
<feature type="compositionally biased region" description="Basic and acidic residues" evidence="1">
    <location>
        <begin position="169"/>
        <end position="179"/>
    </location>
</feature>
<dbReference type="AlphaFoldDB" id="A0A9P1H9P5"/>
<dbReference type="Proteomes" id="UP000838763">
    <property type="component" value="Unassembled WGS sequence"/>
</dbReference>
<dbReference type="PROSITE" id="PS00028">
    <property type="entry name" value="ZINC_FINGER_C2H2_1"/>
    <property type="match status" value="1"/>
</dbReference>
<feature type="compositionally biased region" description="Gly residues" evidence="1">
    <location>
        <begin position="212"/>
        <end position="222"/>
    </location>
</feature>
<feature type="region of interest" description="Disordered" evidence="1">
    <location>
        <begin position="1"/>
        <end position="27"/>
    </location>
</feature>
<dbReference type="InterPro" id="IPR013087">
    <property type="entry name" value="Znf_C2H2_type"/>
</dbReference>